<evidence type="ECO:0000313" key="1">
    <source>
        <dbReference type="EMBL" id="VAX04195.1"/>
    </source>
</evidence>
<gene>
    <name evidence="1" type="ORF">MNBD_GAMMA19-479</name>
</gene>
<dbReference type="InterPro" id="IPR021969">
    <property type="entry name" value="DUF3579"/>
</dbReference>
<proteinExistence type="predicted"/>
<dbReference type="Gene3D" id="3.30.70.2340">
    <property type="entry name" value="Uncharacterised protein PF12112 family, DUF3579"/>
    <property type="match status" value="1"/>
</dbReference>
<dbReference type="EMBL" id="UOFV01000454">
    <property type="protein sequence ID" value="VAX04195.1"/>
    <property type="molecule type" value="Genomic_DNA"/>
</dbReference>
<dbReference type="Pfam" id="PF12112">
    <property type="entry name" value="DUF3579"/>
    <property type="match status" value="1"/>
</dbReference>
<accession>A0A3B1BCZ1</accession>
<reference evidence="1" key="1">
    <citation type="submission" date="2018-06" db="EMBL/GenBank/DDBJ databases">
        <authorList>
            <person name="Zhirakovskaya E."/>
        </authorList>
    </citation>
    <scope>NUCLEOTIDE SEQUENCE</scope>
</reference>
<organism evidence="1">
    <name type="scientific">hydrothermal vent metagenome</name>
    <dbReference type="NCBI Taxonomy" id="652676"/>
    <lineage>
        <taxon>unclassified sequences</taxon>
        <taxon>metagenomes</taxon>
        <taxon>ecological metagenomes</taxon>
    </lineage>
</organism>
<protein>
    <submittedName>
        <fullName evidence="1">PhnO-related protein</fullName>
    </submittedName>
</protein>
<sequence length="96" mass="10837">MKKIIIEGKTHSGRKFRPSDWAERMSGALSTFGSDHRIRYSPLLQPRTIDGIKCVVLDPKMQDQFPEMFRYIMKWADGNDLVVSEADANSHGATPG</sequence>
<dbReference type="AlphaFoldDB" id="A0A3B1BCZ1"/>
<name>A0A3B1BCZ1_9ZZZZ</name>